<keyword evidence="2" id="KW-1185">Reference proteome</keyword>
<gene>
    <name evidence="1" type="ORF">ACFQ16_06785</name>
</gene>
<dbReference type="EMBL" id="JBHTIW010000003">
    <property type="protein sequence ID" value="MFD0919442.1"/>
    <property type="molecule type" value="Genomic_DNA"/>
</dbReference>
<dbReference type="RefSeq" id="WP_345599916.1">
    <property type="nucleotide sequence ID" value="NZ_BAABLT010000001.1"/>
</dbReference>
<dbReference type="PANTHER" id="PTHR36451">
    <property type="entry name" value="PAPS-DEPENDENT SULFOTRANSFERASE STF3"/>
    <property type="match status" value="1"/>
</dbReference>
<dbReference type="InterPro" id="IPR027417">
    <property type="entry name" value="P-loop_NTPase"/>
</dbReference>
<proteinExistence type="predicted"/>
<dbReference type="Proteomes" id="UP001597018">
    <property type="component" value="Unassembled WGS sequence"/>
</dbReference>
<protein>
    <submittedName>
        <fullName evidence="1">Sulfotransferase family protein</fullName>
        <ecNumber evidence="1">2.8.2.-</ecNumber>
    </submittedName>
</protein>
<comment type="caution">
    <text evidence="1">The sequence shown here is derived from an EMBL/GenBank/DDBJ whole genome shotgun (WGS) entry which is preliminary data.</text>
</comment>
<accession>A0ABW3FMD7</accession>
<dbReference type="PANTHER" id="PTHR36451:SF1">
    <property type="entry name" value="OMEGA-HYDROXY-BETA-DIHYDROMENAQUINONE-9 SULFOTRANSFERASE STF3"/>
    <property type="match status" value="1"/>
</dbReference>
<evidence type="ECO:0000313" key="1">
    <source>
        <dbReference type="EMBL" id="MFD0919442.1"/>
    </source>
</evidence>
<dbReference type="InterPro" id="IPR052736">
    <property type="entry name" value="Stf3_sulfotransferase"/>
</dbReference>
<reference evidence="2" key="1">
    <citation type="journal article" date="2019" name="Int. J. Syst. Evol. Microbiol.">
        <title>The Global Catalogue of Microorganisms (GCM) 10K type strain sequencing project: providing services to taxonomists for standard genome sequencing and annotation.</title>
        <authorList>
            <consortium name="The Broad Institute Genomics Platform"/>
            <consortium name="The Broad Institute Genome Sequencing Center for Infectious Disease"/>
            <person name="Wu L."/>
            <person name="Ma J."/>
        </authorList>
    </citation>
    <scope>NUCLEOTIDE SEQUENCE [LARGE SCALE GENOMIC DNA]</scope>
    <source>
        <strain evidence="2">CCUG 56401</strain>
    </source>
</reference>
<sequence>MTETNAALRVDELLAAARDKAGLHEFGDEWFLEPLGVLVAALNDEARLSELGVELTRRRLTALLVDRLRLRALQREHPEILDVEPAVTAVICGLPRTGSTLLHRLLASSPRLTATLSWETSYPIPFPGEGPDAPERKRRARDRMRAFLELSPDFGDIHTVQWDGPEEEVILLDRTFTSMSFDSFYWVPGYGDWLRSADQSRAYGELRQWLQVLQWQDPSRANRHWVLKSPHHLTAVGTVLDAFDDCRIVMTHRSPVRAVPSYASMVHTMSAQYSDACDPAAIGRYWSDRFATGLREFTAVRARRPDRFVDVRFESMLSQPVAEARRVLGELGLPVDDADVRAFESYVDRDRRQRRASHSYAPEDFGLSREQLERDFAFYQEVLP</sequence>
<keyword evidence="1" id="KW-0808">Transferase</keyword>
<dbReference type="Pfam" id="PF13469">
    <property type="entry name" value="Sulfotransfer_3"/>
    <property type="match status" value="1"/>
</dbReference>
<dbReference type="SUPFAM" id="SSF52540">
    <property type="entry name" value="P-loop containing nucleoside triphosphate hydrolases"/>
    <property type="match status" value="1"/>
</dbReference>
<dbReference type="Gene3D" id="3.40.50.300">
    <property type="entry name" value="P-loop containing nucleotide triphosphate hydrolases"/>
    <property type="match status" value="1"/>
</dbReference>
<dbReference type="EC" id="2.8.2.-" evidence="1"/>
<evidence type="ECO:0000313" key="2">
    <source>
        <dbReference type="Proteomes" id="UP001597018"/>
    </source>
</evidence>
<name>A0ABW3FMD7_9PSEU</name>
<dbReference type="GO" id="GO:0016740">
    <property type="term" value="F:transferase activity"/>
    <property type="evidence" value="ECO:0007669"/>
    <property type="project" value="UniProtKB-KW"/>
</dbReference>
<organism evidence="1 2">
    <name type="scientific">Saccharopolyspora rosea</name>
    <dbReference type="NCBI Taxonomy" id="524884"/>
    <lineage>
        <taxon>Bacteria</taxon>
        <taxon>Bacillati</taxon>
        <taxon>Actinomycetota</taxon>
        <taxon>Actinomycetes</taxon>
        <taxon>Pseudonocardiales</taxon>
        <taxon>Pseudonocardiaceae</taxon>
        <taxon>Saccharopolyspora</taxon>
    </lineage>
</organism>